<dbReference type="EMBL" id="JAXLPB010000005">
    <property type="protein sequence ID" value="MDY8110478.1"/>
    <property type="molecule type" value="Genomic_DNA"/>
</dbReference>
<organism evidence="1 2">
    <name type="scientific">Fulvimarina uroteuthidis</name>
    <dbReference type="NCBI Taxonomy" id="3098149"/>
    <lineage>
        <taxon>Bacteria</taxon>
        <taxon>Pseudomonadati</taxon>
        <taxon>Pseudomonadota</taxon>
        <taxon>Alphaproteobacteria</taxon>
        <taxon>Hyphomicrobiales</taxon>
        <taxon>Aurantimonadaceae</taxon>
        <taxon>Fulvimarina</taxon>
    </lineage>
</organism>
<evidence type="ECO:0000313" key="1">
    <source>
        <dbReference type="EMBL" id="MDY8110478.1"/>
    </source>
</evidence>
<dbReference type="RefSeq" id="WP_322188103.1">
    <property type="nucleotide sequence ID" value="NZ_JAXLPB010000005.1"/>
</dbReference>
<accession>A0ABU5I6E0</accession>
<gene>
    <name evidence="1" type="ORF">U0C82_15150</name>
</gene>
<comment type="caution">
    <text evidence="1">The sequence shown here is derived from an EMBL/GenBank/DDBJ whole genome shotgun (WGS) entry which is preliminary data.</text>
</comment>
<proteinExistence type="predicted"/>
<keyword evidence="2" id="KW-1185">Reference proteome</keyword>
<protein>
    <recommendedName>
        <fullName evidence="3">Transcriptional regulator</fullName>
    </recommendedName>
</protein>
<reference evidence="1 2" key="1">
    <citation type="submission" date="2023-12" db="EMBL/GenBank/DDBJ databases">
        <title>Description of Novel Strain Fulvimarina sp. 2208YS6-2-32 isolated from Uroteuthis (Photololigo) edulis.</title>
        <authorList>
            <person name="Park J.-S."/>
        </authorList>
    </citation>
    <scope>NUCLEOTIDE SEQUENCE [LARGE SCALE GENOMIC DNA]</scope>
    <source>
        <strain evidence="1 2">2208YS6-2-32</strain>
    </source>
</reference>
<evidence type="ECO:0008006" key="3">
    <source>
        <dbReference type="Google" id="ProtNLM"/>
    </source>
</evidence>
<name>A0ABU5I6E0_9HYPH</name>
<evidence type="ECO:0000313" key="2">
    <source>
        <dbReference type="Proteomes" id="UP001294412"/>
    </source>
</evidence>
<dbReference type="Proteomes" id="UP001294412">
    <property type="component" value="Unassembled WGS sequence"/>
</dbReference>
<sequence length="60" mass="6973">MKHNEIQFRSKRERESEVRLEDNYRQLGNPTLLTAARYVAAKRAAQPKARVLPQFAMSAE</sequence>